<comment type="caution">
    <text evidence="1">The sequence shown here is derived from an EMBL/GenBank/DDBJ whole genome shotgun (WGS) entry which is preliminary data.</text>
</comment>
<reference evidence="1 2" key="1">
    <citation type="submission" date="2019-10" db="EMBL/GenBank/DDBJ databases">
        <title>Draft Genome Sequence of the Caffeine Degrading Methylotroph Methylorubrum populi PINKEL.</title>
        <authorList>
            <person name="Dawson S.C."/>
            <person name="Zhang X."/>
            <person name="Wright M.E."/>
            <person name="Sharma G."/>
            <person name="Langner J.T."/>
            <person name="Ditty J.L."/>
            <person name="Subuyuj G.A."/>
        </authorList>
    </citation>
    <scope>NUCLEOTIDE SEQUENCE [LARGE SCALE GENOMIC DNA]</scope>
    <source>
        <strain evidence="1 2">Pinkel</strain>
    </source>
</reference>
<dbReference type="RefSeq" id="WP_012454332.1">
    <property type="nucleotide sequence ID" value="NZ_CP039546.1"/>
</dbReference>
<dbReference type="AlphaFoldDB" id="A0A177IWZ5"/>
<name>A0A177IWZ5_9HYPH</name>
<sequence length="50" mass="5386">MPTLFRFLATIAILAGLVFAGMFALATFVQPTPREISVTIPPAKLQPGNR</sequence>
<dbReference type="OMA" id="PKTREMS"/>
<dbReference type="EMBL" id="WEKV01000010">
    <property type="protein sequence ID" value="KAB7784459.1"/>
    <property type="molecule type" value="Genomic_DNA"/>
</dbReference>
<gene>
    <name evidence="1" type="ORF">F8B43_2492</name>
</gene>
<organism evidence="1 2">
    <name type="scientific">Methylorubrum populi</name>
    <dbReference type="NCBI Taxonomy" id="223967"/>
    <lineage>
        <taxon>Bacteria</taxon>
        <taxon>Pseudomonadati</taxon>
        <taxon>Pseudomonadota</taxon>
        <taxon>Alphaproteobacteria</taxon>
        <taxon>Hyphomicrobiales</taxon>
        <taxon>Methylobacteriaceae</taxon>
        <taxon>Methylorubrum</taxon>
    </lineage>
</organism>
<dbReference type="Proteomes" id="UP000469949">
    <property type="component" value="Unassembled WGS sequence"/>
</dbReference>
<protein>
    <submittedName>
        <fullName evidence="1">Uncharacterized protein</fullName>
    </submittedName>
</protein>
<evidence type="ECO:0000313" key="1">
    <source>
        <dbReference type="EMBL" id="KAB7784459.1"/>
    </source>
</evidence>
<accession>A0A177IWZ5</accession>
<proteinExistence type="predicted"/>
<evidence type="ECO:0000313" key="2">
    <source>
        <dbReference type="Proteomes" id="UP000469949"/>
    </source>
</evidence>